<dbReference type="InterPro" id="IPR008928">
    <property type="entry name" value="6-hairpin_glycosidase_sf"/>
</dbReference>
<dbReference type="GO" id="GO:0016787">
    <property type="term" value="F:hydrolase activity"/>
    <property type="evidence" value="ECO:0007669"/>
    <property type="project" value="UniProtKB-KW"/>
</dbReference>
<protein>
    <submittedName>
        <fullName evidence="2">Glycoside hydrolase family 76 protein</fullName>
    </submittedName>
</protein>
<dbReference type="AlphaFoldDB" id="A0A9P4GPZ3"/>
<dbReference type="PANTHER" id="PTHR47791">
    <property type="entry name" value="MEIOTICALLY UP-REGULATED GENE 191 PROTEIN"/>
    <property type="match status" value="1"/>
</dbReference>
<accession>A0A9P4GPZ3</accession>
<dbReference type="PANTHER" id="PTHR47791:SF1">
    <property type="entry name" value="ENDO MANNANASE, GH76 FAMILY (EUROFUNG)"/>
    <property type="match status" value="1"/>
</dbReference>
<dbReference type="RefSeq" id="XP_040791834.1">
    <property type="nucleotide sequence ID" value="XM_040934824.1"/>
</dbReference>
<dbReference type="GO" id="GO:0005975">
    <property type="term" value="P:carbohydrate metabolic process"/>
    <property type="evidence" value="ECO:0007669"/>
    <property type="project" value="InterPro"/>
</dbReference>
<feature type="chain" id="PRO_5040243121" evidence="1">
    <location>
        <begin position="23"/>
        <end position="390"/>
    </location>
</feature>
<gene>
    <name evidence="2" type="ORF">K460DRAFT_375941</name>
</gene>
<dbReference type="SUPFAM" id="SSF48208">
    <property type="entry name" value="Six-hairpin glycosidases"/>
    <property type="match status" value="1"/>
</dbReference>
<evidence type="ECO:0000313" key="2">
    <source>
        <dbReference type="EMBL" id="KAF1849271.1"/>
    </source>
</evidence>
<comment type="caution">
    <text evidence="2">The sequence shown here is derived from an EMBL/GenBank/DDBJ whole genome shotgun (WGS) entry which is preliminary data.</text>
</comment>
<reference evidence="2" key="1">
    <citation type="submission" date="2020-01" db="EMBL/GenBank/DDBJ databases">
        <authorList>
            <consortium name="DOE Joint Genome Institute"/>
            <person name="Haridas S."/>
            <person name="Albert R."/>
            <person name="Binder M."/>
            <person name="Bloem J."/>
            <person name="Labutti K."/>
            <person name="Salamov A."/>
            <person name="Andreopoulos B."/>
            <person name="Baker S.E."/>
            <person name="Barry K."/>
            <person name="Bills G."/>
            <person name="Bluhm B.H."/>
            <person name="Cannon C."/>
            <person name="Castanera R."/>
            <person name="Culley D.E."/>
            <person name="Daum C."/>
            <person name="Ezra D."/>
            <person name="Gonzalez J.B."/>
            <person name="Henrissat B."/>
            <person name="Kuo A."/>
            <person name="Liang C."/>
            <person name="Lipzen A."/>
            <person name="Lutzoni F."/>
            <person name="Magnuson J."/>
            <person name="Mondo S."/>
            <person name="Nolan M."/>
            <person name="Ohm R."/>
            <person name="Pangilinan J."/>
            <person name="Park H.-J."/>
            <person name="Ramirez L."/>
            <person name="Alfaro M."/>
            <person name="Sun H."/>
            <person name="Tritt A."/>
            <person name="Yoshinaga Y."/>
            <person name="Zwiers L.-H."/>
            <person name="Turgeon B.G."/>
            <person name="Goodwin S.B."/>
            <person name="Spatafora J.W."/>
            <person name="Crous P.W."/>
            <person name="Grigoriev I.V."/>
        </authorList>
    </citation>
    <scope>NUCLEOTIDE SEQUENCE</scope>
    <source>
        <strain evidence="2">CBS 394.84</strain>
    </source>
</reference>
<evidence type="ECO:0000256" key="1">
    <source>
        <dbReference type="SAM" id="SignalP"/>
    </source>
</evidence>
<dbReference type="EMBL" id="ML976615">
    <property type="protein sequence ID" value="KAF1849271.1"/>
    <property type="molecule type" value="Genomic_DNA"/>
</dbReference>
<evidence type="ECO:0000313" key="3">
    <source>
        <dbReference type="Proteomes" id="UP000800039"/>
    </source>
</evidence>
<dbReference type="Gene3D" id="1.50.10.20">
    <property type="match status" value="1"/>
</dbReference>
<keyword evidence="3" id="KW-1185">Reference proteome</keyword>
<dbReference type="InterPro" id="IPR005198">
    <property type="entry name" value="Glyco_hydro_76"/>
</dbReference>
<keyword evidence="2" id="KW-0378">Hydrolase</keyword>
<name>A0A9P4GPZ3_9PLEO</name>
<proteinExistence type="predicted"/>
<dbReference type="GeneID" id="63852075"/>
<feature type="signal peptide" evidence="1">
    <location>
        <begin position="1"/>
        <end position="22"/>
    </location>
</feature>
<sequence length="390" mass="43281">MFTSFLLQLLLFSVSLIPNSSAQSAHDTVTDPTKRAEYAFTTLQTWYNASTGIWDSTGWWNSANIMTMVGNLAKTEPKNQRLQKLAARIFANTVMQAPAKNPQPGIENEASRGQDVNKTFALSNRTDPEDWLDGFYDDDLWWALAWINAYDITSNPKYLHLAEGIFAAVTKAWPTRCGNGGIFWSWEEEYMNAIANELFMSTAAHLANRMDEEDRKKEYVAWAERTLDWFLSSGMINERGTINDGLTEDCENNDRTTWSYNQGVILGALVQLNKATPNPTYLALAACIAKAAIIELSDVDGVIHDICEPECGGDGTQFKGIFIRNLQILHEAAPDDAYAEVININAESIWVNDRDGNAFSVNWAGPFVRPANASTQSSAMDALVAAIAVH</sequence>
<dbReference type="Proteomes" id="UP000800039">
    <property type="component" value="Unassembled WGS sequence"/>
</dbReference>
<dbReference type="OrthoDB" id="9984024at2759"/>
<dbReference type="Pfam" id="PF03663">
    <property type="entry name" value="Glyco_hydro_76"/>
    <property type="match status" value="1"/>
</dbReference>
<keyword evidence="1" id="KW-0732">Signal</keyword>
<organism evidence="2 3">
    <name type="scientific">Cucurbitaria berberidis CBS 394.84</name>
    <dbReference type="NCBI Taxonomy" id="1168544"/>
    <lineage>
        <taxon>Eukaryota</taxon>
        <taxon>Fungi</taxon>
        <taxon>Dikarya</taxon>
        <taxon>Ascomycota</taxon>
        <taxon>Pezizomycotina</taxon>
        <taxon>Dothideomycetes</taxon>
        <taxon>Pleosporomycetidae</taxon>
        <taxon>Pleosporales</taxon>
        <taxon>Pleosporineae</taxon>
        <taxon>Cucurbitariaceae</taxon>
        <taxon>Cucurbitaria</taxon>
    </lineage>
</organism>
<dbReference type="InterPro" id="IPR053169">
    <property type="entry name" value="MUG_Protein"/>
</dbReference>